<protein>
    <recommendedName>
        <fullName evidence="2">protein-tyrosine-phosphatase</fullName>
        <ecNumber evidence="2">3.1.3.48</ecNumber>
    </recommendedName>
</protein>
<organism evidence="7 8">
    <name type="scientific">Symbiodinium natans</name>
    <dbReference type="NCBI Taxonomy" id="878477"/>
    <lineage>
        <taxon>Eukaryota</taxon>
        <taxon>Sar</taxon>
        <taxon>Alveolata</taxon>
        <taxon>Dinophyceae</taxon>
        <taxon>Suessiales</taxon>
        <taxon>Symbiodiniaceae</taxon>
        <taxon>Symbiodinium</taxon>
    </lineage>
</organism>
<dbReference type="PANTHER" id="PTHR10159">
    <property type="entry name" value="DUAL SPECIFICITY PROTEIN PHOSPHATASE"/>
    <property type="match status" value="1"/>
</dbReference>
<evidence type="ECO:0000256" key="1">
    <source>
        <dbReference type="ARBA" id="ARBA00008601"/>
    </source>
</evidence>
<dbReference type="PROSITE" id="PS50056">
    <property type="entry name" value="TYR_PHOSPHATASE_2"/>
    <property type="match status" value="1"/>
</dbReference>
<keyword evidence="3" id="KW-0378">Hydrolase</keyword>
<dbReference type="InterPro" id="IPR020422">
    <property type="entry name" value="TYR_PHOSPHATASE_DUAL_dom"/>
</dbReference>
<evidence type="ECO:0000259" key="5">
    <source>
        <dbReference type="PROSITE" id="PS50054"/>
    </source>
</evidence>
<dbReference type="SUPFAM" id="SSF52799">
    <property type="entry name" value="(Phosphotyrosine protein) phosphatases II"/>
    <property type="match status" value="1"/>
</dbReference>
<proteinExistence type="inferred from homology"/>
<dbReference type="GO" id="GO:0008330">
    <property type="term" value="F:protein tyrosine/threonine phosphatase activity"/>
    <property type="evidence" value="ECO:0007669"/>
    <property type="project" value="TreeGrafter"/>
</dbReference>
<dbReference type="GO" id="GO:0017017">
    <property type="term" value="F:MAP kinase tyrosine/serine/threonine phosphatase activity"/>
    <property type="evidence" value="ECO:0007669"/>
    <property type="project" value="TreeGrafter"/>
</dbReference>
<accession>A0A812PF12</accession>
<gene>
    <name evidence="7" type="primary">DSPTP1</name>
    <name evidence="7" type="ORF">SNAT2548_LOCUS17345</name>
</gene>
<reference evidence="7" key="1">
    <citation type="submission" date="2021-02" db="EMBL/GenBank/DDBJ databases">
        <authorList>
            <person name="Dougan E. K."/>
            <person name="Rhodes N."/>
            <person name="Thang M."/>
            <person name="Chan C."/>
        </authorList>
    </citation>
    <scope>NUCLEOTIDE SEQUENCE</scope>
</reference>
<dbReference type="InterPro" id="IPR029021">
    <property type="entry name" value="Prot-tyrosine_phosphatase-like"/>
</dbReference>
<name>A0A812PF12_9DINO</name>
<dbReference type="GO" id="GO:0043409">
    <property type="term" value="P:negative regulation of MAPK cascade"/>
    <property type="evidence" value="ECO:0007669"/>
    <property type="project" value="TreeGrafter"/>
</dbReference>
<comment type="similarity">
    <text evidence="1">Belongs to the protein-tyrosine phosphatase family. Non-receptor class dual specificity subfamily.</text>
</comment>
<dbReference type="EC" id="3.1.3.48" evidence="2"/>
<dbReference type="SMART" id="SM00195">
    <property type="entry name" value="DSPc"/>
    <property type="match status" value="1"/>
</dbReference>
<evidence type="ECO:0000313" key="7">
    <source>
        <dbReference type="EMBL" id="CAE7331584.1"/>
    </source>
</evidence>
<evidence type="ECO:0000259" key="6">
    <source>
        <dbReference type="PROSITE" id="PS50056"/>
    </source>
</evidence>
<dbReference type="InterPro" id="IPR000340">
    <property type="entry name" value="Dual-sp_phosphatase_cat-dom"/>
</dbReference>
<dbReference type="Gene3D" id="3.90.190.10">
    <property type="entry name" value="Protein tyrosine phosphatase superfamily"/>
    <property type="match status" value="1"/>
</dbReference>
<feature type="domain" description="Tyrosine-protein phosphatase" evidence="5">
    <location>
        <begin position="1"/>
        <end position="182"/>
    </location>
</feature>
<evidence type="ECO:0000256" key="2">
    <source>
        <dbReference type="ARBA" id="ARBA00013064"/>
    </source>
</evidence>
<dbReference type="Proteomes" id="UP000604046">
    <property type="component" value="Unassembled WGS sequence"/>
</dbReference>
<dbReference type="Pfam" id="PF00782">
    <property type="entry name" value="DSPc"/>
    <property type="match status" value="1"/>
</dbReference>
<feature type="domain" description="Tyrosine specific protein phosphatases" evidence="6">
    <location>
        <begin position="97"/>
        <end position="161"/>
    </location>
</feature>
<dbReference type="PANTHER" id="PTHR10159:SF532">
    <property type="entry name" value="SPECIFICITY PROTEIN PHOSPHATASE, PUTATIVE-RELATED"/>
    <property type="match status" value="1"/>
</dbReference>
<keyword evidence="4" id="KW-0904">Protein phosphatase</keyword>
<evidence type="ECO:0000313" key="8">
    <source>
        <dbReference type="Proteomes" id="UP000604046"/>
    </source>
</evidence>
<evidence type="ECO:0000256" key="3">
    <source>
        <dbReference type="ARBA" id="ARBA00022801"/>
    </source>
</evidence>
<dbReference type="InterPro" id="IPR000387">
    <property type="entry name" value="Tyr_Pase_dom"/>
</dbReference>
<sequence>MAVLGGTQLFLSNWGVASDPHTYKALNIKHVVNCTVELPFVDEIADFMDAQALAKGLNPEGPGEPMMQKPINVELRVQLAGRLRVPVQDGTDQRICDYFQESVGFLRRAVDSQSGHILIHCKHGQSRSATVLAAFMLHVARQAGTPKTAQEVLAELKACRPRVSPNLGFLRQLDDFAEAKCGVLCPSSSQEPQARPTPSV</sequence>
<dbReference type="InterPro" id="IPR016130">
    <property type="entry name" value="Tyr_Pase_AS"/>
</dbReference>
<dbReference type="PROSITE" id="PS50054">
    <property type="entry name" value="TYR_PHOSPHATASE_DUAL"/>
    <property type="match status" value="1"/>
</dbReference>
<dbReference type="CDD" id="cd14498">
    <property type="entry name" value="DSP"/>
    <property type="match status" value="1"/>
</dbReference>
<dbReference type="EMBL" id="CAJNDS010002108">
    <property type="protein sequence ID" value="CAE7331584.1"/>
    <property type="molecule type" value="Genomic_DNA"/>
</dbReference>
<evidence type="ECO:0000256" key="4">
    <source>
        <dbReference type="ARBA" id="ARBA00022912"/>
    </source>
</evidence>
<dbReference type="AlphaFoldDB" id="A0A812PF12"/>
<dbReference type="GO" id="GO:0033550">
    <property type="term" value="F:MAP kinase tyrosine phosphatase activity"/>
    <property type="evidence" value="ECO:0007669"/>
    <property type="project" value="TreeGrafter"/>
</dbReference>
<comment type="caution">
    <text evidence="7">The sequence shown here is derived from an EMBL/GenBank/DDBJ whole genome shotgun (WGS) entry which is preliminary data.</text>
</comment>
<dbReference type="GO" id="GO:0005737">
    <property type="term" value="C:cytoplasm"/>
    <property type="evidence" value="ECO:0007669"/>
    <property type="project" value="TreeGrafter"/>
</dbReference>
<keyword evidence="8" id="KW-1185">Reference proteome</keyword>
<dbReference type="PROSITE" id="PS00383">
    <property type="entry name" value="TYR_PHOSPHATASE_1"/>
    <property type="match status" value="1"/>
</dbReference>
<dbReference type="OrthoDB" id="10252009at2759"/>